<dbReference type="InterPro" id="IPR008979">
    <property type="entry name" value="Galactose-bd-like_sf"/>
</dbReference>
<feature type="compositionally biased region" description="Polar residues" evidence="1">
    <location>
        <begin position="114"/>
        <end position="123"/>
    </location>
</feature>
<dbReference type="EMBL" id="LNIX01000003">
    <property type="protein sequence ID" value="OXA57433.1"/>
    <property type="molecule type" value="Genomic_DNA"/>
</dbReference>
<evidence type="ECO:0000313" key="2">
    <source>
        <dbReference type="EMBL" id="OXA57433.1"/>
    </source>
</evidence>
<feature type="region of interest" description="Disordered" evidence="1">
    <location>
        <begin position="77"/>
        <end position="148"/>
    </location>
</feature>
<protein>
    <submittedName>
        <fullName evidence="2">Uncharacterized protein</fullName>
    </submittedName>
</protein>
<dbReference type="AlphaFoldDB" id="A0A226EIA4"/>
<comment type="caution">
    <text evidence="2">The sequence shown here is derived from an EMBL/GenBank/DDBJ whole genome shotgun (WGS) entry which is preliminary data.</text>
</comment>
<sequence length="148" mass="16145">MPITRERRMALAGNIGAKVKNRWRFQEGGSSTSRLMGQSGSLLLLYLLLIAPDIGGGEEWSGGRECNAALGMESFTIPPHQISASSSYNEENTGPQFSRQTNAKEKEKANENATSNKTSNSITPPAAEETPESQKASQRKCRLQKECI</sequence>
<proteinExistence type="predicted"/>
<evidence type="ECO:0000256" key="1">
    <source>
        <dbReference type="SAM" id="MobiDB-lite"/>
    </source>
</evidence>
<dbReference type="Proteomes" id="UP000198287">
    <property type="component" value="Unassembled WGS sequence"/>
</dbReference>
<dbReference type="Gene3D" id="2.60.120.260">
    <property type="entry name" value="Galactose-binding domain-like"/>
    <property type="match status" value="1"/>
</dbReference>
<accession>A0A226EIA4</accession>
<gene>
    <name evidence="2" type="ORF">Fcan01_07216</name>
</gene>
<name>A0A226EIA4_FOLCA</name>
<evidence type="ECO:0000313" key="3">
    <source>
        <dbReference type="Proteomes" id="UP000198287"/>
    </source>
</evidence>
<dbReference type="SUPFAM" id="SSF49785">
    <property type="entry name" value="Galactose-binding domain-like"/>
    <property type="match status" value="1"/>
</dbReference>
<dbReference type="OrthoDB" id="6071166at2759"/>
<feature type="compositionally biased region" description="Polar residues" evidence="1">
    <location>
        <begin position="82"/>
        <end position="101"/>
    </location>
</feature>
<organism evidence="2 3">
    <name type="scientific">Folsomia candida</name>
    <name type="common">Springtail</name>
    <dbReference type="NCBI Taxonomy" id="158441"/>
    <lineage>
        <taxon>Eukaryota</taxon>
        <taxon>Metazoa</taxon>
        <taxon>Ecdysozoa</taxon>
        <taxon>Arthropoda</taxon>
        <taxon>Hexapoda</taxon>
        <taxon>Collembola</taxon>
        <taxon>Entomobryomorpha</taxon>
        <taxon>Isotomoidea</taxon>
        <taxon>Isotomidae</taxon>
        <taxon>Proisotominae</taxon>
        <taxon>Folsomia</taxon>
    </lineage>
</organism>
<keyword evidence="3" id="KW-1185">Reference proteome</keyword>
<reference evidence="2 3" key="1">
    <citation type="submission" date="2015-12" db="EMBL/GenBank/DDBJ databases">
        <title>The genome of Folsomia candida.</title>
        <authorList>
            <person name="Faddeeva A."/>
            <person name="Derks M.F."/>
            <person name="Anvar Y."/>
            <person name="Smit S."/>
            <person name="Van Straalen N."/>
            <person name="Roelofs D."/>
        </authorList>
    </citation>
    <scope>NUCLEOTIDE SEQUENCE [LARGE SCALE GENOMIC DNA]</scope>
    <source>
        <strain evidence="2 3">VU population</strain>
        <tissue evidence="2">Whole body</tissue>
    </source>
</reference>